<dbReference type="KEGG" id="pcw:110196675"/>
<dbReference type="GO" id="GO:0006897">
    <property type="term" value="P:endocytosis"/>
    <property type="evidence" value="ECO:0007669"/>
    <property type="project" value="InterPro"/>
</dbReference>
<accession>A0A6P5IXD0</accession>
<dbReference type="GO" id="GO:0002081">
    <property type="term" value="C:outer acrosomal membrane"/>
    <property type="evidence" value="ECO:0007669"/>
    <property type="project" value="TreeGrafter"/>
</dbReference>
<keyword evidence="2" id="KW-0812">Transmembrane</keyword>
<dbReference type="PANTHER" id="PTHR36874:SF1">
    <property type="entry name" value="EQUATORIN"/>
    <property type="match status" value="1"/>
</dbReference>
<dbReference type="RefSeq" id="XP_020825693.1">
    <property type="nucleotide sequence ID" value="XM_020970034.1"/>
</dbReference>
<dbReference type="CTD" id="54586"/>
<feature type="chain" id="PRO_5028144615" evidence="3">
    <location>
        <begin position="19"/>
        <end position="370"/>
    </location>
</feature>
<evidence type="ECO:0000256" key="2">
    <source>
        <dbReference type="SAM" id="Phobius"/>
    </source>
</evidence>
<feature type="transmembrane region" description="Helical" evidence="2">
    <location>
        <begin position="206"/>
        <end position="229"/>
    </location>
</feature>
<sequence>MNFFLIIFLFGLSPPGISKKFSSLIGFPETIILSSHNEDVNKSTEDDNSDINDSANFDVTEGYDVAPLQLTVEKTFNFSAESYGILKDSMHNLQDYLKNLSRETPEEEIQHPKVHDYNDLEPNELPDFIHLDILTEEERNRDPEKGQYRNHLNKVLEELPMPPKIKKVEMDEEAVNNENESTVPISDIPYETISQSLQREDVKLKIMLTISLLTFIIFLIFTCICCFIFSQAPKKRVFGIREKRRLWRKADWETGPKKNLTIRPELATMSYFQPAEGVSETSFSKSTLSSTLWGPGCPDFKNGMNVSEATGTVQFLHKMDEECMKSLRGSKELELSSTEPHSMEKSGDEMSSQELNSWELPGTEAESSGK</sequence>
<evidence type="ECO:0000313" key="4">
    <source>
        <dbReference type="Proteomes" id="UP000515140"/>
    </source>
</evidence>
<keyword evidence="3" id="KW-0732">Signal</keyword>
<dbReference type="InParanoid" id="A0A6P5IXD0"/>
<dbReference type="Pfam" id="PF15339">
    <property type="entry name" value="Afaf"/>
    <property type="match status" value="1"/>
</dbReference>
<keyword evidence="2" id="KW-1133">Transmembrane helix</keyword>
<organism evidence="4 5">
    <name type="scientific">Phascolarctos cinereus</name>
    <name type="common">Koala</name>
    <dbReference type="NCBI Taxonomy" id="38626"/>
    <lineage>
        <taxon>Eukaryota</taxon>
        <taxon>Metazoa</taxon>
        <taxon>Chordata</taxon>
        <taxon>Craniata</taxon>
        <taxon>Vertebrata</taxon>
        <taxon>Euteleostomi</taxon>
        <taxon>Mammalia</taxon>
        <taxon>Metatheria</taxon>
        <taxon>Diprotodontia</taxon>
        <taxon>Phascolarctidae</taxon>
        <taxon>Phascolarctos</taxon>
    </lineage>
</organism>
<evidence type="ECO:0000256" key="1">
    <source>
        <dbReference type="SAM" id="MobiDB-lite"/>
    </source>
</evidence>
<dbReference type="GO" id="GO:0005886">
    <property type="term" value="C:plasma membrane"/>
    <property type="evidence" value="ECO:0007669"/>
    <property type="project" value="InterPro"/>
</dbReference>
<dbReference type="GO" id="GO:0007342">
    <property type="term" value="P:fusion of sperm to egg plasma membrane involved in single fertilization"/>
    <property type="evidence" value="ECO:0007669"/>
    <property type="project" value="InterPro"/>
</dbReference>
<name>A0A6P5IXD0_PHACI</name>
<dbReference type="AlphaFoldDB" id="A0A6P5IXD0"/>
<feature type="region of interest" description="Disordered" evidence="1">
    <location>
        <begin position="328"/>
        <end position="370"/>
    </location>
</feature>
<evidence type="ECO:0000256" key="3">
    <source>
        <dbReference type="SAM" id="SignalP"/>
    </source>
</evidence>
<evidence type="ECO:0000313" key="5">
    <source>
        <dbReference type="RefSeq" id="XP_020825693.1"/>
    </source>
</evidence>
<dbReference type="GO" id="GO:0060478">
    <property type="term" value="P:acrosomal vesicle exocytosis"/>
    <property type="evidence" value="ECO:0007669"/>
    <property type="project" value="InterPro"/>
</dbReference>
<dbReference type="GO" id="GO:0002079">
    <property type="term" value="C:inner acrosomal membrane"/>
    <property type="evidence" value="ECO:0007669"/>
    <property type="project" value="TreeGrafter"/>
</dbReference>
<dbReference type="InterPro" id="IPR029282">
    <property type="entry name" value="Eqtn/Afaf"/>
</dbReference>
<keyword evidence="2" id="KW-0472">Membrane</keyword>
<dbReference type="PANTHER" id="PTHR36874">
    <property type="entry name" value="EQUATORIN"/>
    <property type="match status" value="1"/>
</dbReference>
<keyword evidence="4" id="KW-1185">Reference proteome</keyword>
<protein>
    <submittedName>
        <fullName evidence="5">Equatorin isoform X1</fullName>
    </submittedName>
</protein>
<proteinExistence type="predicted"/>
<dbReference type="GeneID" id="110196675"/>
<dbReference type="Proteomes" id="UP000515140">
    <property type="component" value="Unplaced"/>
</dbReference>
<reference evidence="5" key="1">
    <citation type="submission" date="2025-08" db="UniProtKB">
        <authorList>
            <consortium name="RefSeq"/>
        </authorList>
    </citation>
    <scope>IDENTIFICATION</scope>
    <source>
        <tissue evidence="5">Spleen</tissue>
    </source>
</reference>
<feature type="signal peptide" evidence="3">
    <location>
        <begin position="1"/>
        <end position="18"/>
    </location>
</feature>
<gene>
    <name evidence="5" type="primary">EQTN</name>
</gene>